<dbReference type="EMBL" id="BBMM01000001">
    <property type="protein sequence ID" value="GAK98842.1"/>
    <property type="molecule type" value="Genomic_DNA"/>
</dbReference>
<name>A0A084JTK9_NONUL</name>
<gene>
    <name evidence="3" type="ORF">IL45_09075</name>
    <name evidence="1" type="ORF">JCM19296_545</name>
    <name evidence="2" type="ORF">JCM19314_2873</name>
    <name evidence="4" type="ORF">LY02_00339</name>
</gene>
<evidence type="ECO:0000313" key="7">
    <source>
        <dbReference type="Proteomes" id="UP000029226"/>
    </source>
</evidence>
<dbReference type="NCBIfam" id="TIGR03511">
    <property type="entry name" value="GldH_lipo"/>
    <property type="match status" value="1"/>
</dbReference>
<keyword evidence="4" id="KW-0449">Lipoprotein</keyword>
<sequence length="165" mass="18793">MRITLLLILSCITLISCDHNIVKTQSVAFSDAQWSLTEAPVFKIESIDTVNTYDMFLNMRNNHDYAYSNLYLIAEMKFPQGKIVTDTLEYDMATPQGQFLGTGYSDVYENKLWYKEGVRFRESGTYLLTLRHAMRKNGSVDGIAQLEGVLDIGYSIEKQVQHGSN</sequence>
<dbReference type="Proteomes" id="UP000028531">
    <property type="component" value="Unassembled WGS sequence"/>
</dbReference>
<dbReference type="EMBL" id="PVNA01000001">
    <property type="protein sequence ID" value="PRX15126.1"/>
    <property type="molecule type" value="Genomic_DNA"/>
</dbReference>
<reference evidence="3 5" key="2">
    <citation type="submission" date="2014-07" db="EMBL/GenBank/DDBJ databases">
        <title>Draft genome sequence of Nonlabens ulvanivorans, an ulvan degrading bacterium.</title>
        <authorList>
            <person name="Kopel M."/>
            <person name="Helbert W."/>
            <person name="Henrissat B."/>
            <person name="Doniger T."/>
            <person name="Banin E."/>
        </authorList>
    </citation>
    <scope>NUCLEOTIDE SEQUENCE [LARGE SCALE GENOMIC DNA]</scope>
    <source>
        <strain evidence="3 5">PLR</strain>
    </source>
</reference>
<organism evidence="3 5">
    <name type="scientific">Nonlabens ulvanivorans</name>
    <name type="common">Persicivirga ulvanivorans</name>
    <dbReference type="NCBI Taxonomy" id="906888"/>
    <lineage>
        <taxon>Bacteria</taxon>
        <taxon>Pseudomonadati</taxon>
        <taxon>Bacteroidota</taxon>
        <taxon>Flavobacteriia</taxon>
        <taxon>Flavobacteriales</taxon>
        <taxon>Flavobacteriaceae</taxon>
        <taxon>Nonlabens</taxon>
    </lineage>
</organism>
<evidence type="ECO:0000313" key="5">
    <source>
        <dbReference type="Proteomes" id="UP000028531"/>
    </source>
</evidence>
<evidence type="ECO:0000313" key="1">
    <source>
        <dbReference type="EMBL" id="GAK74967.1"/>
    </source>
</evidence>
<dbReference type="Pfam" id="PF14109">
    <property type="entry name" value="GldH_lipo"/>
    <property type="match status" value="1"/>
</dbReference>
<evidence type="ECO:0000313" key="2">
    <source>
        <dbReference type="EMBL" id="GAK98842.1"/>
    </source>
</evidence>
<reference evidence="4 8" key="3">
    <citation type="submission" date="2018-03" db="EMBL/GenBank/DDBJ databases">
        <title>Genomic Encyclopedia of Archaeal and Bacterial Type Strains, Phase II (KMG-II): from individual species to whole genera.</title>
        <authorList>
            <person name="Goeker M."/>
        </authorList>
    </citation>
    <scope>NUCLEOTIDE SEQUENCE [LARGE SCALE GENOMIC DNA]</scope>
    <source>
        <strain evidence="4 8">DSM 22727</strain>
    </source>
</reference>
<dbReference type="OrthoDB" id="982482at2"/>
<dbReference type="EMBL" id="JPJI01000032">
    <property type="protein sequence ID" value="KEZ92293.1"/>
    <property type="molecule type" value="Genomic_DNA"/>
</dbReference>
<comment type="caution">
    <text evidence="3">The sequence shown here is derived from an EMBL/GenBank/DDBJ whole genome shotgun (WGS) entry which is preliminary data.</text>
</comment>
<evidence type="ECO:0000313" key="6">
    <source>
        <dbReference type="Proteomes" id="UP000028980"/>
    </source>
</evidence>
<accession>A0A084JTK9</accession>
<dbReference type="EMBL" id="BBLG01000001">
    <property type="protein sequence ID" value="GAK74967.1"/>
    <property type="molecule type" value="Genomic_DNA"/>
</dbReference>
<dbReference type="Proteomes" id="UP000239997">
    <property type="component" value="Unassembled WGS sequence"/>
</dbReference>
<dbReference type="Proteomes" id="UP000029226">
    <property type="component" value="Unassembled WGS sequence"/>
</dbReference>
<protein>
    <submittedName>
        <fullName evidence="2 3">GldH</fullName>
    </submittedName>
    <submittedName>
        <fullName evidence="4">Gliding motility-associated lipoprotein GldH</fullName>
    </submittedName>
</protein>
<dbReference type="Proteomes" id="UP000028980">
    <property type="component" value="Unassembled WGS sequence"/>
</dbReference>
<evidence type="ECO:0000313" key="8">
    <source>
        <dbReference type="Proteomes" id="UP000239997"/>
    </source>
</evidence>
<dbReference type="AlphaFoldDB" id="A0A084JTK9"/>
<evidence type="ECO:0000313" key="4">
    <source>
        <dbReference type="EMBL" id="PRX15126.1"/>
    </source>
</evidence>
<proteinExistence type="predicted"/>
<dbReference type="PROSITE" id="PS51257">
    <property type="entry name" value="PROKAR_LIPOPROTEIN"/>
    <property type="match status" value="1"/>
</dbReference>
<dbReference type="InterPro" id="IPR020018">
    <property type="entry name" value="Motility-assoc_lipoprot_GldH"/>
</dbReference>
<evidence type="ECO:0000313" key="3">
    <source>
        <dbReference type="EMBL" id="KEZ92293.1"/>
    </source>
</evidence>
<reference evidence="6 7" key="1">
    <citation type="journal article" date="2014" name="Genome Announc.">
        <title>Draft Genome Sequences of Marine Flavobacterium Nonlabens Strains NR17, NR24, NR27, NR32, NR33, and Ara13.</title>
        <authorList>
            <person name="Nakanishi M."/>
            <person name="Meirelles P."/>
            <person name="Suzuki R."/>
            <person name="Takatani N."/>
            <person name="Mino S."/>
            <person name="Suda W."/>
            <person name="Oshima K."/>
            <person name="Hattori M."/>
            <person name="Ohkuma M."/>
            <person name="Hosokawa M."/>
            <person name="Miyashita K."/>
            <person name="Thompson F.L."/>
            <person name="Niwa A."/>
            <person name="Sawabe T."/>
            <person name="Sawabe T."/>
        </authorList>
    </citation>
    <scope>NUCLEOTIDE SEQUENCE [LARGE SCALE GENOMIC DNA]</scope>
    <source>
        <strain evidence="1">JCM 19296</strain>
        <strain evidence="2">JCM 19314</strain>
        <strain evidence="6">JCM19296</strain>
        <strain evidence="7">JCM19314</strain>
    </source>
</reference>
<dbReference type="RefSeq" id="WP_036582928.1">
    <property type="nucleotide sequence ID" value="NZ_JPJI01000032.1"/>
</dbReference>
<keyword evidence="8" id="KW-1185">Reference proteome</keyword>